<reference evidence="1" key="1">
    <citation type="journal article" date="2021" name="New Phytol.">
        <title>Evolutionary innovations through gain and loss of genes in the ectomycorrhizal Boletales.</title>
        <authorList>
            <person name="Wu G."/>
            <person name="Miyauchi S."/>
            <person name="Morin E."/>
            <person name="Kuo A."/>
            <person name="Drula E."/>
            <person name="Varga T."/>
            <person name="Kohler A."/>
            <person name="Feng B."/>
            <person name="Cao Y."/>
            <person name="Lipzen A."/>
            <person name="Daum C."/>
            <person name="Hundley H."/>
            <person name="Pangilinan J."/>
            <person name="Johnson J."/>
            <person name="Barry K."/>
            <person name="LaButti K."/>
            <person name="Ng V."/>
            <person name="Ahrendt S."/>
            <person name="Min B."/>
            <person name="Choi I.G."/>
            <person name="Park H."/>
            <person name="Plett J.M."/>
            <person name="Magnuson J."/>
            <person name="Spatafora J.W."/>
            <person name="Nagy L.G."/>
            <person name="Henrissat B."/>
            <person name="Grigoriev I.V."/>
            <person name="Yang Z.L."/>
            <person name="Xu J."/>
            <person name="Martin F.M."/>
        </authorList>
    </citation>
    <scope>NUCLEOTIDE SEQUENCE</scope>
    <source>
        <strain evidence="1">ATCC 28755</strain>
    </source>
</reference>
<sequence>MRQGQGQGNVSVAQTAHHRRRKGDAEPPRGFIAPILAHIQETGEGPAQMGQPQSEEFDYLDHSSDEDQMRWALSKMAENRVCREAEEALQLQTAMATSRTDYQQVVENNRASCSNTHEGASGSNAQAGASSSSSHTTSSREIVSYHNINMVATGDLPHPGIDKPETDMDIVYTHGVPCLLWEISENLEYRFTGADKAEAGSNIQLGVPPSLDNVRQTVMPLLKTYERWQELYDQARDDRTRPARLGTRLGPYEEAASCPCSRRPNAHASRDGVKEKEEAMLANTDLSPRGVESLAGVVPPQGEDVVKHLAACGVSYAQVDDLQYYAQNWMSECLEHDSSYLTEDECYLCEDRLFIATDPDSYPTRSLDDSSATAGAGAQSWSGSDGTFLGPINDPMLSPNPYGDELDFDEPTPQ</sequence>
<gene>
    <name evidence="1" type="ORF">BJ138DRAFT_1120800</name>
</gene>
<accession>A0ACB7ZQA5</accession>
<keyword evidence="2" id="KW-1185">Reference proteome</keyword>
<organism evidence="1 2">
    <name type="scientific">Hygrophoropsis aurantiaca</name>
    <dbReference type="NCBI Taxonomy" id="72124"/>
    <lineage>
        <taxon>Eukaryota</taxon>
        <taxon>Fungi</taxon>
        <taxon>Dikarya</taxon>
        <taxon>Basidiomycota</taxon>
        <taxon>Agaricomycotina</taxon>
        <taxon>Agaricomycetes</taxon>
        <taxon>Agaricomycetidae</taxon>
        <taxon>Boletales</taxon>
        <taxon>Coniophorineae</taxon>
        <taxon>Hygrophoropsidaceae</taxon>
        <taxon>Hygrophoropsis</taxon>
    </lineage>
</organism>
<proteinExistence type="predicted"/>
<evidence type="ECO:0000313" key="2">
    <source>
        <dbReference type="Proteomes" id="UP000790377"/>
    </source>
</evidence>
<protein>
    <submittedName>
        <fullName evidence="1">Uncharacterized protein</fullName>
    </submittedName>
</protein>
<name>A0ACB7ZQA5_9AGAM</name>
<dbReference type="EMBL" id="MU269275">
    <property type="protein sequence ID" value="KAH7903044.1"/>
    <property type="molecule type" value="Genomic_DNA"/>
</dbReference>
<comment type="caution">
    <text evidence="1">The sequence shown here is derived from an EMBL/GenBank/DDBJ whole genome shotgun (WGS) entry which is preliminary data.</text>
</comment>
<dbReference type="Proteomes" id="UP000790377">
    <property type="component" value="Unassembled WGS sequence"/>
</dbReference>
<evidence type="ECO:0000313" key="1">
    <source>
        <dbReference type="EMBL" id="KAH7903044.1"/>
    </source>
</evidence>